<keyword evidence="1" id="KW-0040">ANK repeat</keyword>
<dbReference type="PANTHER" id="PTHR31980">
    <property type="entry name" value="PROTEIN FAM220A"/>
    <property type="match status" value="1"/>
</dbReference>
<proteinExistence type="predicted"/>
<accession>A0ABM5F121</accession>
<dbReference type="PROSITE" id="PS50297">
    <property type="entry name" value="ANK_REP_REGION"/>
    <property type="match status" value="2"/>
</dbReference>
<dbReference type="GeneID" id="110082189"/>
<evidence type="ECO:0000313" key="4">
    <source>
        <dbReference type="RefSeq" id="XP_072839090.1"/>
    </source>
</evidence>
<dbReference type="Proteomes" id="UP001652642">
    <property type="component" value="Chromosome 13"/>
</dbReference>
<dbReference type="PANTHER" id="PTHR31980:SF1">
    <property type="entry name" value="PROTEIN FAM220A"/>
    <property type="match status" value="1"/>
</dbReference>
<feature type="domain" description="SIPAR" evidence="2">
    <location>
        <begin position="31"/>
        <end position="268"/>
    </location>
</feature>
<dbReference type="Pfam" id="PF15487">
    <property type="entry name" value="FAM220"/>
    <property type="match status" value="1"/>
</dbReference>
<dbReference type="Gene3D" id="1.25.40.20">
    <property type="entry name" value="Ankyrin repeat-containing domain"/>
    <property type="match status" value="1"/>
</dbReference>
<reference evidence="4 5" key="1">
    <citation type="submission" date="2025-05" db="UniProtKB">
        <authorList>
            <consortium name="RefSeq"/>
        </authorList>
    </citation>
    <scope>IDENTIFICATION</scope>
</reference>
<gene>
    <name evidence="4 5" type="primary">LOC110082189</name>
</gene>
<dbReference type="RefSeq" id="XP_072839090.1">
    <property type="nucleotide sequence ID" value="XM_072982989.1"/>
</dbReference>
<evidence type="ECO:0000256" key="1">
    <source>
        <dbReference type="PROSITE-ProRule" id="PRU00023"/>
    </source>
</evidence>
<dbReference type="SMART" id="SM00248">
    <property type="entry name" value="ANK"/>
    <property type="match status" value="3"/>
</dbReference>
<evidence type="ECO:0000313" key="5">
    <source>
        <dbReference type="RefSeq" id="XP_072839091.1"/>
    </source>
</evidence>
<organism evidence="3 5">
    <name type="scientific">Pogona vitticeps</name>
    <name type="common">central bearded dragon</name>
    <dbReference type="NCBI Taxonomy" id="103695"/>
    <lineage>
        <taxon>Eukaryota</taxon>
        <taxon>Metazoa</taxon>
        <taxon>Chordata</taxon>
        <taxon>Craniata</taxon>
        <taxon>Vertebrata</taxon>
        <taxon>Euteleostomi</taxon>
        <taxon>Lepidosauria</taxon>
        <taxon>Squamata</taxon>
        <taxon>Bifurcata</taxon>
        <taxon>Unidentata</taxon>
        <taxon>Episquamata</taxon>
        <taxon>Toxicofera</taxon>
        <taxon>Iguania</taxon>
        <taxon>Acrodonta</taxon>
        <taxon>Agamidae</taxon>
        <taxon>Amphibolurinae</taxon>
        <taxon>Pogona</taxon>
    </lineage>
</organism>
<evidence type="ECO:0000313" key="3">
    <source>
        <dbReference type="Proteomes" id="UP001652642"/>
    </source>
</evidence>
<dbReference type="InterPro" id="IPR040355">
    <property type="entry name" value="FAM220A"/>
</dbReference>
<sequence>MQSLEDRRVLPLSFNMDREDDLGHDQLHRNALNQENEILRLPSIRSLLNSSHVVDHNHLQNEFFALKIRNCPLFKAVPLPHIGKKRLPHPREAVNGAASSKELPGLLFSPEKDLFEKIFQYFDPARATGWLERAQNLISEMGEWSRFGDNYVRFAHFWLAELQDVQKQQLLELEMGVIEDEVSLAFLEGLDSTEFQSSELNSVLSAALSEYSLALVYNQNPFIFLDYLSLMSSADTAGYKEMLSNIQYTTKNPQIAEWLLAIRAFALASLWHAIVKFYKALVSTQPSLEQRAKNSVSSTRKQSSEVVKERALQTVQLGYADVLDYLVRNQKLDLGVVDNKNRNLLFLATIYEQSKILDYFLEMAPPIPDINQAAENGNAPLHAAVNTGKMHLVSLLLHYPGINVNVQNSQCDGATPLHLAIVFGHLGICYLLLNATADVESPMGRLTPLQLAEIFGNETIIGLIKMYIRKLKLQNKVFA</sequence>
<keyword evidence="3" id="KW-1185">Reference proteome</keyword>
<name>A0ABM5F121_9SAUR</name>
<feature type="repeat" description="ANK" evidence="1">
    <location>
        <begin position="376"/>
        <end position="409"/>
    </location>
</feature>
<dbReference type="RefSeq" id="XP_072839091.1">
    <property type="nucleotide sequence ID" value="XM_072982990.1"/>
</dbReference>
<dbReference type="SUPFAM" id="SSF48403">
    <property type="entry name" value="Ankyrin repeat"/>
    <property type="match status" value="1"/>
</dbReference>
<dbReference type="InterPro" id="IPR036770">
    <property type="entry name" value="Ankyrin_rpt-contain_sf"/>
</dbReference>
<dbReference type="Pfam" id="PF12796">
    <property type="entry name" value="Ank_2"/>
    <property type="match status" value="1"/>
</dbReference>
<dbReference type="InterPro" id="IPR029155">
    <property type="entry name" value="SIPAR"/>
</dbReference>
<dbReference type="InterPro" id="IPR002110">
    <property type="entry name" value="Ankyrin_rpt"/>
</dbReference>
<feature type="repeat" description="ANK" evidence="1">
    <location>
        <begin position="412"/>
        <end position="440"/>
    </location>
</feature>
<dbReference type="PROSITE" id="PS50088">
    <property type="entry name" value="ANK_REPEAT"/>
    <property type="match status" value="2"/>
</dbReference>
<protein>
    <submittedName>
        <fullName evidence="4 5">Uncharacterized protein isoform X1</fullName>
    </submittedName>
</protein>
<evidence type="ECO:0000259" key="2">
    <source>
        <dbReference type="Pfam" id="PF15487"/>
    </source>
</evidence>